<keyword evidence="2" id="KW-1185">Reference proteome</keyword>
<comment type="caution">
    <text evidence="1">The sequence shown here is derived from an EMBL/GenBank/DDBJ whole genome shotgun (WGS) entry which is preliminary data.</text>
</comment>
<organism evidence="1 2">
    <name type="scientific">Desulforamulus aquiferis</name>
    <dbReference type="NCBI Taxonomy" id="1397668"/>
    <lineage>
        <taxon>Bacteria</taxon>
        <taxon>Bacillati</taxon>
        <taxon>Bacillota</taxon>
        <taxon>Clostridia</taxon>
        <taxon>Eubacteriales</taxon>
        <taxon>Peptococcaceae</taxon>
        <taxon>Desulforamulus</taxon>
    </lineage>
</organism>
<dbReference type="EMBL" id="JARPTC010000026">
    <property type="protein sequence ID" value="MDO7788853.1"/>
    <property type="molecule type" value="Genomic_DNA"/>
</dbReference>
<dbReference type="RefSeq" id="WP_304545164.1">
    <property type="nucleotide sequence ID" value="NZ_JARPTC010000026.1"/>
</dbReference>
<accession>A0AAW7ZHK0</accession>
<sequence>GPPSSKHRVYLRLARTSMSGHPFSHPQLREALFPLLRMSLFGIIKTQLYLFQQSEAQNLEKFRAVSDFSSLNFG</sequence>
<name>A0AAW7ZHK0_9FIRM</name>
<proteinExistence type="predicted"/>
<feature type="non-terminal residue" evidence="1">
    <location>
        <position position="1"/>
    </location>
</feature>
<evidence type="ECO:0000313" key="1">
    <source>
        <dbReference type="EMBL" id="MDO7788853.1"/>
    </source>
</evidence>
<dbReference type="Proteomes" id="UP001172911">
    <property type="component" value="Unassembled WGS sequence"/>
</dbReference>
<protein>
    <submittedName>
        <fullName evidence="1">Uncharacterized protein</fullName>
    </submittedName>
</protein>
<evidence type="ECO:0000313" key="2">
    <source>
        <dbReference type="Proteomes" id="UP001172911"/>
    </source>
</evidence>
<reference evidence="1" key="2">
    <citation type="submission" date="2023-03" db="EMBL/GenBank/DDBJ databases">
        <authorList>
            <person name="Zhang Z."/>
        </authorList>
    </citation>
    <scope>NUCLEOTIDE SEQUENCE</scope>
    <source>
        <strain evidence="1">DSA</strain>
    </source>
</reference>
<gene>
    <name evidence="1" type="ORF">P6N53_16675</name>
</gene>
<reference evidence="1" key="1">
    <citation type="journal article" date="2023" name="J. Hazard. Mater.">
        <title>Anaerobic biodegradation of pyrene and benzo[a]pyrene by a new sulfate-reducing Desulforamulus aquiferis strain DSA.</title>
        <authorList>
            <person name="Zhang Z."/>
            <person name="Sun J."/>
            <person name="Gong X."/>
            <person name="Wang C."/>
            <person name="Wang H."/>
        </authorList>
    </citation>
    <scope>NUCLEOTIDE SEQUENCE</scope>
    <source>
        <strain evidence="1">DSA</strain>
    </source>
</reference>
<dbReference type="AlphaFoldDB" id="A0AAW7ZHK0"/>